<evidence type="ECO:0000256" key="6">
    <source>
        <dbReference type="ARBA" id="ARBA00022857"/>
    </source>
</evidence>
<dbReference type="GO" id="GO:0005829">
    <property type="term" value="C:cytosol"/>
    <property type="evidence" value="ECO:0007669"/>
    <property type="project" value="TreeGrafter"/>
</dbReference>
<evidence type="ECO:0000256" key="8">
    <source>
        <dbReference type="SAM" id="MobiDB-lite"/>
    </source>
</evidence>
<feature type="domain" description="Oxidoreductase FAD/NAD(P)-binding" evidence="9">
    <location>
        <begin position="525"/>
        <end position="630"/>
    </location>
</feature>
<feature type="compositionally biased region" description="Low complexity" evidence="8">
    <location>
        <begin position="203"/>
        <end position="230"/>
    </location>
</feature>
<dbReference type="PRINTS" id="PR00371">
    <property type="entry name" value="FPNCR"/>
</dbReference>
<accession>A0A8C2SIY7</accession>
<dbReference type="Pfam" id="PF00175">
    <property type="entry name" value="NAD_binding_1"/>
    <property type="match status" value="1"/>
</dbReference>
<sequence length="667" mass="69164">QPSQDLVPAVAEEAVGRCQHPACQSHFPRTCPRGLHSSKGSLLGSLELQEQSRHRPPRPAPAGGLPWQQRLHPASAFPSPGAQAPAVPPGHQTGPQHSRGLTEPRLPEVQAGGGGWGIRPSPFQLFFRTGQGCPRTVRASGEVGEGSLGPAPVAPHLGQTPREAECAGGAGPATSWAPWGCGETPRWPLRDGSAAGAASRDLGTSASGTASPGTASPGSAAAAPWAGAGALLRGPDPTPPGRLRSARSPGWHAGAAGPGSVRASADCAGLPGSSSVHLEGGRLPDVAGGDAQQQEAGEAGGGQQQRRQQRQRLPGHGCAGGPGVHGAAAGSREAERGRGTVGLAPGAGSGQRRPRPRRDGPPTSSPPRAQGTVPVKPQHAVLAQAGSACPGGAMRLPPHGCCHPPRLPAGPAAPDPAPGLLHRLLSAGERRASLSGGGGGGGGREPGRGPTGQAAYCPVPQAHPSRLQILVAVVQYRTRLREPRRGLCSSWLASLDPVQGPVRVPLWVRSGGLTFPKTPDVPVIMVGPGTGVAPFRAVIQERVAQGETGNVLFFGCRRRDQDFYWEAEWEQLQARGCLTLVTAFSREQEQKLYVQHRLRALGPLVWELLDGRGAHFYLAGNAKYMPADVCDTLLSIFREEGGLSGPDATAYLAQLQRTRRFQTETWA</sequence>
<evidence type="ECO:0000256" key="5">
    <source>
        <dbReference type="ARBA" id="ARBA00022827"/>
    </source>
</evidence>
<keyword evidence="4" id="KW-0288">FMN</keyword>
<keyword evidence="7" id="KW-0560">Oxidoreductase</keyword>
<dbReference type="PANTHER" id="PTHR19384">
    <property type="entry name" value="NITRIC OXIDE SYNTHASE-RELATED"/>
    <property type="match status" value="1"/>
</dbReference>
<evidence type="ECO:0000256" key="1">
    <source>
        <dbReference type="ARBA" id="ARBA00001917"/>
    </source>
</evidence>
<evidence type="ECO:0000256" key="2">
    <source>
        <dbReference type="ARBA" id="ARBA00001974"/>
    </source>
</evidence>
<dbReference type="GO" id="GO:0016491">
    <property type="term" value="F:oxidoreductase activity"/>
    <property type="evidence" value="ECO:0007669"/>
    <property type="project" value="UniProtKB-KW"/>
</dbReference>
<dbReference type="InterPro" id="IPR001709">
    <property type="entry name" value="Flavoprot_Pyr_Nucl_cyt_Rdtase"/>
</dbReference>
<dbReference type="SUPFAM" id="SSF52343">
    <property type="entry name" value="Ferredoxin reductase-like, C-terminal NADP-linked domain"/>
    <property type="match status" value="1"/>
</dbReference>
<comment type="cofactor">
    <cofactor evidence="2">
        <name>FAD</name>
        <dbReference type="ChEBI" id="CHEBI:57692"/>
    </cofactor>
</comment>
<dbReference type="SUPFAM" id="SSF63380">
    <property type="entry name" value="Riboflavin synthase domain-like"/>
    <property type="match status" value="1"/>
</dbReference>
<keyword evidence="3" id="KW-0285">Flavoprotein</keyword>
<keyword evidence="5" id="KW-0274">FAD</keyword>
<organism evidence="10">
    <name type="scientific">Capra hircus</name>
    <name type="common">Goat</name>
    <dbReference type="NCBI Taxonomy" id="9925"/>
    <lineage>
        <taxon>Eukaryota</taxon>
        <taxon>Metazoa</taxon>
        <taxon>Chordata</taxon>
        <taxon>Craniata</taxon>
        <taxon>Vertebrata</taxon>
        <taxon>Euteleostomi</taxon>
        <taxon>Mammalia</taxon>
        <taxon>Eutheria</taxon>
        <taxon>Laurasiatheria</taxon>
        <taxon>Artiodactyla</taxon>
        <taxon>Ruminantia</taxon>
        <taxon>Pecora</taxon>
        <taxon>Bovidae</taxon>
        <taxon>Caprinae</taxon>
        <taxon>Capra</taxon>
    </lineage>
</organism>
<reference evidence="10" key="1">
    <citation type="submission" date="2019-03" db="EMBL/GenBank/DDBJ databases">
        <title>Genome sequencing and reference-guided assembly of Black Bengal Goat (Capra hircus).</title>
        <authorList>
            <person name="Siddiki A.Z."/>
            <person name="Baten A."/>
            <person name="Billah M."/>
            <person name="Alam M.A.U."/>
            <person name="Shawrob K.S.M."/>
            <person name="Saha S."/>
            <person name="Chowdhury M."/>
            <person name="Rahman A.H."/>
            <person name="Stear M."/>
            <person name="Miah G."/>
            <person name="Das G.B."/>
            <person name="Hossain M.M."/>
            <person name="Kumkum M."/>
            <person name="Islam M.S."/>
            <person name="Mollah A.M."/>
            <person name="Ahsan A."/>
            <person name="Tusar F."/>
            <person name="Khan M.K.I."/>
        </authorList>
    </citation>
    <scope>NUCLEOTIDE SEQUENCE [LARGE SCALE GENOMIC DNA]</scope>
</reference>
<comment type="cofactor">
    <cofactor evidence="1">
        <name>FMN</name>
        <dbReference type="ChEBI" id="CHEBI:58210"/>
    </cofactor>
</comment>
<protein>
    <recommendedName>
        <fullName evidence="9">Oxidoreductase FAD/NAD(P)-binding domain-containing protein</fullName>
    </recommendedName>
</protein>
<dbReference type="PANTHER" id="PTHR19384:SF10">
    <property type="entry name" value="NADPH-DEPENDENT DIFLAVIN OXIDOREDUCTASE 1"/>
    <property type="match status" value="1"/>
</dbReference>
<dbReference type="InterPro" id="IPR001433">
    <property type="entry name" value="OxRdtase_FAD/NAD-bd"/>
</dbReference>
<reference evidence="10" key="2">
    <citation type="submission" date="2025-08" db="UniProtKB">
        <authorList>
            <consortium name="Ensembl"/>
        </authorList>
    </citation>
    <scope>IDENTIFICATION</scope>
</reference>
<feature type="region of interest" description="Disordered" evidence="8">
    <location>
        <begin position="17"/>
        <end position="122"/>
    </location>
</feature>
<dbReference type="AlphaFoldDB" id="A0A8C2SIY7"/>
<proteinExistence type="predicted"/>
<feature type="compositionally biased region" description="Gly residues" evidence="8">
    <location>
        <begin position="435"/>
        <end position="444"/>
    </location>
</feature>
<evidence type="ECO:0000256" key="4">
    <source>
        <dbReference type="ARBA" id="ARBA00022643"/>
    </source>
</evidence>
<dbReference type="InterPro" id="IPR039261">
    <property type="entry name" value="FNR_nucleotide-bd"/>
</dbReference>
<feature type="region of interest" description="Disordered" evidence="8">
    <location>
        <begin position="136"/>
        <end position="375"/>
    </location>
</feature>
<dbReference type="GO" id="GO:0050660">
    <property type="term" value="F:flavin adenine dinucleotide binding"/>
    <property type="evidence" value="ECO:0007669"/>
    <property type="project" value="TreeGrafter"/>
</dbReference>
<evidence type="ECO:0000259" key="9">
    <source>
        <dbReference type="Pfam" id="PF00175"/>
    </source>
</evidence>
<name>A0A8C2SIY7_CAPHI</name>
<keyword evidence="6" id="KW-0521">NADP</keyword>
<feature type="compositionally biased region" description="Low complexity" evidence="8">
    <location>
        <begin position="34"/>
        <end position="49"/>
    </location>
</feature>
<dbReference type="Gene3D" id="3.40.50.80">
    <property type="entry name" value="Nucleotide-binding domain of ferredoxin-NADP reductase (FNR) module"/>
    <property type="match status" value="1"/>
</dbReference>
<evidence type="ECO:0000313" key="10">
    <source>
        <dbReference type="Ensembl" id="ENSCHIP00010044669.1"/>
    </source>
</evidence>
<dbReference type="GO" id="GO:0010181">
    <property type="term" value="F:FMN binding"/>
    <property type="evidence" value="ECO:0007669"/>
    <property type="project" value="TreeGrafter"/>
</dbReference>
<dbReference type="InterPro" id="IPR017938">
    <property type="entry name" value="Riboflavin_synthase-like_b-brl"/>
</dbReference>
<dbReference type="Gene3D" id="2.40.30.10">
    <property type="entry name" value="Translation factors"/>
    <property type="match status" value="1"/>
</dbReference>
<evidence type="ECO:0000256" key="3">
    <source>
        <dbReference type="ARBA" id="ARBA00022630"/>
    </source>
</evidence>
<feature type="compositionally biased region" description="Low complexity" evidence="8">
    <location>
        <begin position="287"/>
        <end position="297"/>
    </location>
</feature>
<evidence type="ECO:0000256" key="7">
    <source>
        <dbReference type="ARBA" id="ARBA00023002"/>
    </source>
</evidence>
<feature type="region of interest" description="Disordered" evidence="8">
    <location>
        <begin position="431"/>
        <end position="453"/>
    </location>
</feature>
<dbReference type="FunFam" id="3.40.50.80:FF:000001">
    <property type="entry name" value="NADPH--cytochrome P450 reductase 1"/>
    <property type="match status" value="1"/>
</dbReference>
<dbReference type="Ensembl" id="ENSCHIT00010061975.1">
    <property type="protein sequence ID" value="ENSCHIP00010044669.1"/>
    <property type="gene ID" value="ENSCHIG00010032400.1"/>
</dbReference>